<keyword evidence="2" id="KW-1185">Reference proteome</keyword>
<organism evidence="1 2">
    <name type="scientific">Gordonia liuliyuniae</name>
    <dbReference type="NCBI Taxonomy" id="2911517"/>
    <lineage>
        <taxon>Bacteria</taxon>
        <taxon>Bacillati</taxon>
        <taxon>Actinomycetota</taxon>
        <taxon>Actinomycetes</taxon>
        <taxon>Mycobacteriales</taxon>
        <taxon>Gordoniaceae</taxon>
        <taxon>Gordonia</taxon>
    </lineage>
</organism>
<dbReference type="EMBL" id="JAKKOR010000012">
    <property type="protein sequence ID" value="MCF8589977.1"/>
    <property type="molecule type" value="Genomic_DNA"/>
</dbReference>
<gene>
    <name evidence="1" type="ORF">L5G33_16100</name>
</gene>
<evidence type="ECO:0000313" key="1">
    <source>
        <dbReference type="EMBL" id="MCF8589977.1"/>
    </source>
</evidence>
<evidence type="ECO:0000313" key="2">
    <source>
        <dbReference type="Proteomes" id="UP001200110"/>
    </source>
</evidence>
<accession>A0ABS9IWX5</accession>
<comment type="caution">
    <text evidence="1">The sequence shown here is derived from an EMBL/GenBank/DDBJ whole genome shotgun (WGS) entry which is preliminary data.</text>
</comment>
<dbReference type="RefSeq" id="WP_236999177.1">
    <property type="nucleotide sequence ID" value="NZ_JAKKOR010000012.1"/>
</dbReference>
<evidence type="ECO:0008006" key="3">
    <source>
        <dbReference type="Google" id="ProtNLM"/>
    </source>
</evidence>
<dbReference type="Proteomes" id="UP001200110">
    <property type="component" value="Unassembled WGS sequence"/>
</dbReference>
<proteinExistence type="predicted"/>
<sequence>MKRPRIAEGTSRRVRAVLACGILLGTGAIGTTALWSTSAATVSGTFTTAALDIRANDEKSYAFDFSGPVYPGYTTAPRVINVQNKGATAFTYRVSVSSGQPVGRGMQLKMTADTACSGTAIVSAHPITENPVVVSAGRGPLSAGTGAEALCVQLTMPASGVSQSVAGTSGTVLLTFDATSA</sequence>
<name>A0ABS9IWX5_9ACTN</name>
<reference evidence="1 2" key="1">
    <citation type="submission" date="2022-01" db="EMBL/GenBank/DDBJ databases">
        <authorList>
            <person name="Huang Y."/>
        </authorList>
    </citation>
    <scope>NUCLEOTIDE SEQUENCE [LARGE SCALE GENOMIC DNA]</scope>
    <source>
        <strain evidence="1 2">HY366</strain>
    </source>
</reference>
<protein>
    <recommendedName>
        <fullName evidence="3">SipW-cognate class signal peptide</fullName>
    </recommendedName>
</protein>